<organism evidence="2 3">
    <name type="scientific">Eoetvoesiella caeni</name>
    <dbReference type="NCBI Taxonomy" id="645616"/>
    <lineage>
        <taxon>Bacteria</taxon>
        <taxon>Pseudomonadati</taxon>
        <taxon>Pseudomonadota</taxon>
        <taxon>Betaproteobacteria</taxon>
        <taxon>Burkholderiales</taxon>
        <taxon>Alcaligenaceae</taxon>
        <taxon>Eoetvoesiella</taxon>
    </lineage>
</organism>
<accession>A0A366H397</accession>
<evidence type="ECO:0000256" key="1">
    <source>
        <dbReference type="SAM" id="SignalP"/>
    </source>
</evidence>
<protein>
    <submittedName>
        <fullName evidence="2">Putative GH25 family protein</fullName>
    </submittedName>
</protein>
<dbReference type="AlphaFoldDB" id="A0A366H397"/>
<evidence type="ECO:0000313" key="3">
    <source>
        <dbReference type="Proteomes" id="UP000253628"/>
    </source>
</evidence>
<proteinExistence type="predicted"/>
<feature type="chain" id="PRO_5016918780" evidence="1">
    <location>
        <begin position="22"/>
        <end position="266"/>
    </location>
</feature>
<reference evidence="2 3" key="1">
    <citation type="submission" date="2018-06" db="EMBL/GenBank/DDBJ databases">
        <title>Genomic Encyclopedia of Type Strains, Phase IV (KMG-IV): sequencing the most valuable type-strain genomes for metagenomic binning, comparative biology and taxonomic classification.</title>
        <authorList>
            <person name="Goeker M."/>
        </authorList>
    </citation>
    <scope>NUCLEOTIDE SEQUENCE [LARGE SCALE GENOMIC DNA]</scope>
    <source>
        <strain evidence="2 3">DSM 25520</strain>
    </source>
</reference>
<dbReference type="InterPro" id="IPR019613">
    <property type="entry name" value="DUF4198"/>
</dbReference>
<evidence type="ECO:0000313" key="2">
    <source>
        <dbReference type="EMBL" id="RBP36019.1"/>
    </source>
</evidence>
<dbReference type="RefSeq" id="WP_113934808.1">
    <property type="nucleotide sequence ID" value="NZ_JACCEU010000002.1"/>
</dbReference>
<dbReference type="OrthoDB" id="5943at2"/>
<name>A0A366H397_9BURK</name>
<feature type="signal peptide" evidence="1">
    <location>
        <begin position="1"/>
        <end position="21"/>
    </location>
</feature>
<gene>
    <name evidence="2" type="ORF">DFR37_11474</name>
</gene>
<comment type="caution">
    <text evidence="2">The sequence shown here is derived from an EMBL/GenBank/DDBJ whole genome shotgun (WGS) entry which is preliminary data.</text>
</comment>
<dbReference type="Pfam" id="PF10670">
    <property type="entry name" value="DUF4198"/>
    <property type="match status" value="1"/>
</dbReference>
<dbReference type="EMBL" id="QNRQ01000014">
    <property type="protein sequence ID" value="RBP36019.1"/>
    <property type="molecule type" value="Genomic_DNA"/>
</dbReference>
<keyword evidence="3" id="KW-1185">Reference proteome</keyword>
<dbReference type="Proteomes" id="UP000253628">
    <property type="component" value="Unassembled WGS sequence"/>
</dbReference>
<sequence length="266" mass="28982">MKRFAPQLFALALALPLGAQAHDAWIVPSSTVLSGDAAWVTVDGAIGNDKFYFNHHSLSLKPLQITAPGEKSIEAENQSTGKLRSSFDVHLTDDGTYRIALVSQGVMARWKEDGKMKRWFGASGDFSKNVPAKAEELQVQERASRVETFVTKGKPSPVAKVDQGIGLIPLTHPNDLFSGEKASFIFTIDGKPAAQTAVEIVPAGSRYRDTLNTIELKTNDKGEFSVTWPQPGLYWLHAASEDQKVSVPNASKRSLSYSATLEVLPQ</sequence>
<keyword evidence="1" id="KW-0732">Signal</keyword>